<accession>A0AAV5F216</accession>
<keyword evidence="2" id="KW-1185">Reference proteome</keyword>
<evidence type="ECO:0000313" key="2">
    <source>
        <dbReference type="Proteomes" id="UP001054889"/>
    </source>
</evidence>
<comment type="caution">
    <text evidence="1">The sequence shown here is derived from an EMBL/GenBank/DDBJ whole genome shotgun (WGS) entry which is preliminary data.</text>
</comment>
<sequence>MAGTEEALEFLMFDVDRVLRVDGLLWIDSYVCRSEERNQMVVRLIRRFGYKRLKWVVGEKAAAGSGNTKTTMYLSVVVQKPARG</sequence>
<gene>
    <name evidence="1" type="primary">gb17965</name>
    <name evidence="1" type="ORF">PR202_gb17965</name>
</gene>
<dbReference type="PANTHER" id="PTHR44067:SF3">
    <property type="entry name" value="OS06G0138600 PROTEIN"/>
    <property type="match status" value="1"/>
</dbReference>
<evidence type="ECO:0000313" key="1">
    <source>
        <dbReference type="EMBL" id="GJN29714.1"/>
    </source>
</evidence>
<reference evidence="1" key="2">
    <citation type="submission" date="2021-12" db="EMBL/GenBank/DDBJ databases">
        <title>Resequencing data analysis of finger millet.</title>
        <authorList>
            <person name="Hatakeyama M."/>
            <person name="Aluri S."/>
            <person name="Balachadran M.T."/>
            <person name="Sivarajan S.R."/>
            <person name="Poveda L."/>
            <person name="Shimizu-Inatsugi R."/>
            <person name="Schlapbach R."/>
            <person name="Sreeman S.M."/>
            <person name="Shimizu K.K."/>
        </authorList>
    </citation>
    <scope>NUCLEOTIDE SEQUENCE</scope>
</reference>
<dbReference type="AlphaFoldDB" id="A0AAV5F216"/>
<organism evidence="1 2">
    <name type="scientific">Eleusine coracana subsp. coracana</name>
    <dbReference type="NCBI Taxonomy" id="191504"/>
    <lineage>
        <taxon>Eukaryota</taxon>
        <taxon>Viridiplantae</taxon>
        <taxon>Streptophyta</taxon>
        <taxon>Embryophyta</taxon>
        <taxon>Tracheophyta</taxon>
        <taxon>Spermatophyta</taxon>
        <taxon>Magnoliopsida</taxon>
        <taxon>Liliopsida</taxon>
        <taxon>Poales</taxon>
        <taxon>Poaceae</taxon>
        <taxon>PACMAD clade</taxon>
        <taxon>Chloridoideae</taxon>
        <taxon>Cynodonteae</taxon>
        <taxon>Eleusininae</taxon>
        <taxon>Eleusine</taxon>
    </lineage>
</organism>
<proteinExistence type="predicted"/>
<dbReference type="EMBL" id="BQKI01000081">
    <property type="protein sequence ID" value="GJN29714.1"/>
    <property type="molecule type" value="Genomic_DNA"/>
</dbReference>
<reference evidence="1" key="1">
    <citation type="journal article" date="2018" name="DNA Res.">
        <title>Multiple hybrid de novo genome assembly of finger millet, an orphan allotetraploid crop.</title>
        <authorList>
            <person name="Hatakeyama M."/>
            <person name="Aluri S."/>
            <person name="Balachadran M.T."/>
            <person name="Sivarajan S.R."/>
            <person name="Patrignani A."/>
            <person name="Gruter S."/>
            <person name="Poveda L."/>
            <person name="Shimizu-Inatsugi R."/>
            <person name="Baeten J."/>
            <person name="Francoijs K.J."/>
            <person name="Nataraja K.N."/>
            <person name="Reddy Y.A.N."/>
            <person name="Phadnis S."/>
            <person name="Ravikumar R.L."/>
            <person name="Schlapbach R."/>
            <person name="Sreeman S.M."/>
            <person name="Shimizu K.K."/>
        </authorList>
    </citation>
    <scope>NUCLEOTIDE SEQUENCE</scope>
</reference>
<dbReference type="InterPro" id="IPR053223">
    <property type="entry name" value="Prob_Methyltransferase"/>
</dbReference>
<name>A0AAV5F216_ELECO</name>
<protein>
    <submittedName>
        <fullName evidence="1">Uncharacterized protein</fullName>
    </submittedName>
</protein>
<dbReference type="PANTHER" id="PTHR44067">
    <property type="entry name" value="S-ADENOSYL-L-METHIONINE-DEPENDENT METHYLTRANSFERASE SUPERFAMILY PROTEIN-RELATED"/>
    <property type="match status" value="1"/>
</dbReference>
<dbReference type="Proteomes" id="UP001054889">
    <property type="component" value="Unassembled WGS sequence"/>
</dbReference>